<dbReference type="InterPro" id="IPR018261">
    <property type="entry name" value="Ribosomal_bL27_CS"/>
</dbReference>
<dbReference type="EMBL" id="MHPE01000010">
    <property type="protein sequence ID" value="OGZ77398.1"/>
    <property type="molecule type" value="Genomic_DNA"/>
</dbReference>
<proteinExistence type="inferred from homology"/>
<accession>A0A1G2ITE6</accession>
<dbReference type="SUPFAM" id="SSF110324">
    <property type="entry name" value="Ribosomal L27 protein-like"/>
    <property type="match status" value="1"/>
</dbReference>
<dbReference type="AlphaFoldDB" id="A0A1G2ITE6"/>
<evidence type="ECO:0000256" key="1">
    <source>
        <dbReference type="ARBA" id="ARBA00010797"/>
    </source>
</evidence>
<dbReference type="GO" id="GO:1990904">
    <property type="term" value="C:ribonucleoprotein complex"/>
    <property type="evidence" value="ECO:0007669"/>
    <property type="project" value="UniProtKB-KW"/>
</dbReference>
<evidence type="ECO:0000256" key="5">
    <source>
        <dbReference type="ARBA" id="ARBA00035477"/>
    </source>
</evidence>
<gene>
    <name evidence="6" type="ORF">A3G45_00605</name>
</gene>
<dbReference type="GO" id="GO:0006412">
    <property type="term" value="P:translation"/>
    <property type="evidence" value="ECO:0007669"/>
    <property type="project" value="InterPro"/>
</dbReference>
<comment type="similarity">
    <text evidence="1">Belongs to the bacterial ribosomal protein bL27 family.</text>
</comment>
<evidence type="ECO:0000256" key="2">
    <source>
        <dbReference type="ARBA" id="ARBA00022980"/>
    </source>
</evidence>
<dbReference type="GO" id="GO:0005840">
    <property type="term" value="C:ribosome"/>
    <property type="evidence" value="ECO:0007669"/>
    <property type="project" value="UniProtKB-KW"/>
</dbReference>
<keyword evidence="2 6" id="KW-0689">Ribosomal protein</keyword>
<dbReference type="Proteomes" id="UP000178632">
    <property type="component" value="Unassembled WGS sequence"/>
</dbReference>
<dbReference type="Pfam" id="PF01016">
    <property type="entry name" value="Ribosomal_L27"/>
    <property type="match status" value="1"/>
</dbReference>
<reference evidence="6 7" key="1">
    <citation type="journal article" date="2016" name="Nat. Commun.">
        <title>Thousands of microbial genomes shed light on interconnected biogeochemical processes in an aquifer system.</title>
        <authorList>
            <person name="Anantharaman K."/>
            <person name="Brown C.T."/>
            <person name="Hug L.A."/>
            <person name="Sharon I."/>
            <person name="Castelle C.J."/>
            <person name="Probst A.J."/>
            <person name="Thomas B.C."/>
            <person name="Singh A."/>
            <person name="Wilkins M.J."/>
            <person name="Karaoz U."/>
            <person name="Brodie E.L."/>
            <person name="Williams K.H."/>
            <person name="Hubbard S.S."/>
            <person name="Banfield J.F."/>
        </authorList>
    </citation>
    <scope>NUCLEOTIDE SEQUENCE [LARGE SCALE GENOMIC DNA]</scope>
</reference>
<evidence type="ECO:0000256" key="3">
    <source>
        <dbReference type="ARBA" id="ARBA00023274"/>
    </source>
</evidence>
<evidence type="ECO:0000313" key="6">
    <source>
        <dbReference type="EMBL" id="OGZ77398.1"/>
    </source>
</evidence>
<dbReference type="PROSITE" id="PS00831">
    <property type="entry name" value="RIBOSOMAL_L27"/>
    <property type="match status" value="1"/>
</dbReference>
<dbReference type="NCBIfam" id="TIGR00062">
    <property type="entry name" value="L27"/>
    <property type="match status" value="1"/>
</dbReference>
<dbReference type="InterPro" id="IPR001684">
    <property type="entry name" value="Ribosomal_bL27"/>
</dbReference>
<name>A0A1G2ITE6_9BACT</name>
<dbReference type="GO" id="GO:0003735">
    <property type="term" value="F:structural constituent of ribosome"/>
    <property type="evidence" value="ECO:0007669"/>
    <property type="project" value="InterPro"/>
</dbReference>
<sequence>MSKTKQGGSTKLGRDSMAQRLGIKASAGEKVRVGMIIVRQRGTKYLPGKNVKLGSDDTIYSMANGVVRFSTKSKKLFNGAQRLAKIVNVDPSK</sequence>
<dbReference type="PANTHER" id="PTHR15893:SF0">
    <property type="entry name" value="LARGE RIBOSOMAL SUBUNIT PROTEIN BL27M"/>
    <property type="match status" value="1"/>
</dbReference>
<comment type="caution">
    <text evidence="6">The sequence shown here is derived from an EMBL/GenBank/DDBJ whole genome shotgun (WGS) entry which is preliminary data.</text>
</comment>
<dbReference type="Gene3D" id="2.40.50.100">
    <property type="match status" value="1"/>
</dbReference>
<protein>
    <recommendedName>
        <fullName evidence="4">Large ribosomal subunit protein bL27</fullName>
    </recommendedName>
    <alternativeName>
        <fullName evidence="5">50S ribosomal protein L27</fullName>
    </alternativeName>
</protein>
<evidence type="ECO:0000313" key="7">
    <source>
        <dbReference type="Proteomes" id="UP000178632"/>
    </source>
</evidence>
<dbReference type="PANTHER" id="PTHR15893">
    <property type="entry name" value="RIBOSOMAL PROTEIN L27"/>
    <property type="match status" value="1"/>
</dbReference>
<dbReference type="PRINTS" id="PR00063">
    <property type="entry name" value="RIBOSOMALL27"/>
</dbReference>
<organism evidence="6 7">
    <name type="scientific">Candidatus Staskawiczbacteria bacterium RIFCSPLOWO2_12_FULL_37_15</name>
    <dbReference type="NCBI Taxonomy" id="1802218"/>
    <lineage>
        <taxon>Bacteria</taxon>
        <taxon>Candidatus Staskawicziibacteriota</taxon>
    </lineage>
</organism>
<dbReference type="FunFam" id="2.40.50.100:FF:000020">
    <property type="entry name" value="50S ribosomal protein L27"/>
    <property type="match status" value="1"/>
</dbReference>
<evidence type="ECO:0000256" key="4">
    <source>
        <dbReference type="ARBA" id="ARBA00035175"/>
    </source>
</evidence>
<keyword evidence="3" id="KW-0687">Ribonucleoprotein</keyword>